<feature type="transmembrane region" description="Helical" evidence="1">
    <location>
        <begin position="65"/>
        <end position="83"/>
    </location>
</feature>
<keyword evidence="1" id="KW-0812">Transmembrane</keyword>
<organism evidence="2 3">
    <name type="scientific">Sphingomonas chungangi</name>
    <dbReference type="NCBI Taxonomy" id="2683589"/>
    <lineage>
        <taxon>Bacteria</taxon>
        <taxon>Pseudomonadati</taxon>
        <taxon>Pseudomonadota</taxon>
        <taxon>Alphaproteobacteria</taxon>
        <taxon>Sphingomonadales</taxon>
        <taxon>Sphingomonadaceae</taxon>
        <taxon>Sphingomonas</taxon>
    </lineage>
</organism>
<gene>
    <name evidence="2" type="ORF">HZF05_17515</name>
</gene>
<dbReference type="RefSeq" id="WP_160363070.1">
    <property type="nucleotide sequence ID" value="NZ_JACEIB010000026.1"/>
</dbReference>
<proteinExistence type="predicted"/>
<name>A0A838LAL8_9SPHN</name>
<reference evidence="2 3" key="1">
    <citation type="submission" date="2020-07" db="EMBL/GenBank/DDBJ databases">
        <authorList>
            <person name="Sun Q."/>
        </authorList>
    </citation>
    <scope>NUCLEOTIDE SEQUENCE [LARGE SCALE GENOMIC DNA]</scope>
    <source>
        <strain evidence="2 3">CGMCC 1.13654</strain>
    </source>
</reference>
<evidence type="ECO:0000256" key="1">
    <source>
        <dbReference type="SAM" id="Phobius"/>
    </source>
</evidence>
<keyword evidence="3" id="KW-1185">Reference proteome</keyword>
<comment type="caution">
    <text evidence="2">The sequence shown here is derived from an EMBL/GenBank/DDBJ whole genome shotgun (WGS) entry which is preliminary data.</text>
</comment>
<dbReference type="Proteomes" id="UP000570166">
    <property type="component" value="Unassembled WGS sequence"/>
</dbReference>
<dbReference type="EMBL" id="JACEIB010000026">
    <property type="protein sequence ID" value="MBA2935882.1"/>
    <property type="molecule type" value="Genomic_DNA"/>
</dbReference>
<keyword evidence="1" id="KW-0472">Membrane</keyword>
<feature type="transmembrane region" description="Helical" evidence="1">
    <location>
        <begin position="38"/>
        <end position="58"/>
    </location>
</feature>
<feature type="transmembrane region" description="Helical" evidence="1">
    <location>
        <begin position="12"/>
        <end position="32"/>
    </location>
</feature>
<evidence type="ECO:0000313" key="3">
    <source>
        <dbReference type="Proteomes" id="UP000570166"/>
    </source>
</evidence>
<dbReference type="AlphaFoldDB" id="A0A838LAL8"/>
<accession>A0A838LAL8</accession>
<evidence type="ECO:0000313" key="2">
    <source>
        <dbReference type="EMBL" id="MBA2935882.1"/>
    </source>
</evidence>
<protein>
    <submittedName>
        <fullName evidence="2">Uncharacterized protein</fullName>
    </submittedName>
</protein>
<keyword evidence="1" id="KW-1133">Transmembrane helix</keyword>
<sequence length="233" mass="23812">MLARDEAPVIGRMGVIAAAGAAGLVLAGWMRLASGPPAGWPVLTALGLASGAMIVTLCRTAMPSQLRGLLVAALIGTLFFGVARADPFGGHAAGDQVAQAADQAAQDRAAIDSYATGVAATPAPGGGGAELALAAGRNGGGDWARDINATWRDRIGGRRARDVRIDGWVDEEGGPDGLTRVAVDWGVTHHFASRHCGRTSSAGRDRATMIQAIAEPMVQAVERTLREGKASCP</sequence>